<reference evidence="2" key="2">
    <citation type="submission" date="2015-01" db="EMBL/GenBank/DDBJ databases">
        <title>Evolutionary Origins and Diversification of the Mycorrhizal Mutualists.</title>
        <authorList>
            <consortium name="DOE Joint Genome Institute"/>
            <consortium name="Mycorrhizal Genomics Consortium"/>
            <person name="Kohler A."/>
            <person name="Kuo A."/>
            <person name="Nagy L.G."/>
            <person name="Floudas D."/>
            <person name="Copeland A."/>
            <person name="Barry K.W."/>
            <person name="Cichocki N."/>
            <person name="Veneault-Fourrey C."/>
            <person name="LaButti K."/>
            <person name="Lindquist E.A."/>
            <person name="Lipzen A."/>
            <person name="Lundell T."/>
            <person name="Morin E."/>
            <person name="Murat C."/>
            <person name="Riley R."/>
            <person name="Ohm R."/>
            <person name="Sun H."/>
            <person name="Tunlid A."/>
            <person name="Henrissat B."/>
            <person name="Grigoriev I.V."/>
            <person name="Hibbett D.S."/>
            <person name="Martin F."/>
        </authorList>
    </citation>
    <scope>NUCLEOTIDE SEQUENCE [LARGE SCALE GENOMIC DNA]</scope>
    <source>
        <strain evidence="2">ATCC 200175</strain>
    </source>
</reference>
<protein>
    <submittedName>
        <fullName evidence="1">Uncharacterized protein</fullName>
    </submittedName>
</protein>
<dbReference type="Proteomes" id="UP000053647">
    <property type="component" value="Unassembled WGS sequence"/>
</dbReference>
<organism evidence="1 2">
    <name type="scientific">Paxillus involutus ATCC 200175</name>
    <dbReference type="NCBI Taxonomy" id="664439"/>
    <lineage>
        <taxon>Eukaryota</taxon>
        <taxon>Fungi</taxon>
        <taxon>Dikarya</taxon>
        <taxon>Basidiomycota</taxon>
        <taxon>Agaricomycotina</taxon>
        <taxon>Agaricomycetes</taxon>
        <taxon>Agaricomycetidae</taxon>
        <taxon>Boletales</taxon>
        <taxon>Paxilineae</taxon>
        <taxon>Paxillaceae</taxon>
        <taxon>Paxillus</taxon>
    </lineage>
</organism>
<gene>
    <name evidence="1" type="ORF">PAXINDRAFT_101918</name>
</gene>
<reference evidence="1 2" key="1">
    <citation type="submission" date="2014-06" db="EMBL/GenBank/DDBJ databases">
        <authorList>
            <consortium name="DOE Joint Genome Institute"/>
            <person name="Kuo A."/>
            <person name="Kohler A."/>
            <person name="Nagy L.G."/>
            <person name="Floudas D."/>
            <person name="Copeland A."/>
            <person name="Barry K.W."/>
            <person name="Cichocki N."/>
            <person name="Veneault-Fourrey C."/>
            <person name="LaButti K."/>
            <person name="Lindquist E.A."/>
            <person name="Lipzen A."/>
            <person name="Lundell T."/>
            <person name="Morin E."/>
            <person name="Murat C."/>
            <person name="Sun H."/>
            <person name="Tunlid A."/>
            <person name="Henrissat B."/>
            <person name="Grigoriev I.V."/>
            <person name="Hibbett D.S."/>
            <person name="Martin F."/>
            <person name="Nordberg H.P."/>
            <person name="Cantor M.N."/>
            <person name="Hua S.X."/>
        </authorList>
    </citation>
    <scope>NUCLEOTIDE SEQUENCE [LARGE SCALE GENOMIC DNA]</scope>
    <source>
        <strain evidence="1 2">ATCC 200175</strain>
    </source>
</reference>
<dbReference type="HOGENOM" id="CLU_1928278_0_0_1"/>
<evidence type="ECO:0000313" key="2">
    <source>
        <dbReference type="Proteomes" id="UP000053647"/>
    </source>
</evidence>
<name>A0A0C9SRX7_PAXIN</name>
<accession>A0A0C9SRX7</accession>
<evidence type="ECO:0000313" key="1">
    <source>
        <dbReference type="EMBL" id="KIJ10789.1"/>
    </source>
</evidence>
<dbReference type="EMBL" id="KN819396">
    <property type="protein sequence ID" value="KIJ10789.1"/>
    <property type="molecule type" value="Genomic_DNA"/>
</dbReference>
<sequence length="131" mass="14753">MFRPVHFSISPSDHPELPCVPAWIYLINQMKRRLPCPTMNISSSPTVTVLVRILVLQFHLTLPSSERPTPPPGSVFYIYDNDYKAIKARAPQFGRISARGHVHCGTTFQPQNLQEPTLAFRAAMHVPHAVP</sequence>
<proteinExistence type="predicted"/>
<dbReference type="AlphaFoldDB" id="A0A0C9SRX7"/>
<keyword evidence="2" id="KW-1185">Reference proteome</keyword>